<evidence type="ECO:0000259" key="1">
    <source>
        <dbReference type="Pfam" id="PF12776"/>
    </source>
</evidence>
<dbReference type="Pfam" id="PF12776">
    <property type="entry name" value="Myb_DNA-bind_3"/>
    <property type="match status" value="1"/>
</dbReference>
<protein>
    <recommendedName>
        <fullName evidence="1">Myb/SANT-like domain-containing protein</fullName>
    </recommendedName>
</protein>
<dbReference type="InterPro" id="IPR024752">
    <property type="entry name" value="Myb/SANT-like_dom"/>
</dbReference>
<sequence>MDNDGSIGGSCRGPKNLGYLGILEQLLRMKCPKSGLKSDPHISSKIYVWKKTYACITDMLTRSGFGWNVTTQMIVVSDEVFENYVKFDPFAKTLGFKSFLWYSIWTEIFGKDRATGEHAEDIYNASNNVSNETFPVSPEYYVPNPDPIAFGDDYEFMNFFTHSTAHLNATPSDTEYVSSKKRKKFRSIVDEKFDTFVSVIDNHLGDIAKRFGIEADETHARHKVWSAVEGMSGFIIERKCVASKKLVNNKVDLD</sequence>
<reference evidence="2" key="1">
    <citation type="submission" date="2020-06" db="EMBL/GenBank/DDBJ databases">
        <authorList>
            <person name="Li T."/>
            <person name="Hu X."/>
            <person name="Zhang T."/>
            <person name="Song X."/>
            <person name="Zhang H."/>
            <person name="Dai N."/>
            <person name="Sheng W."/>
            <person name="Hou X."/>
            <person name="Wei L."/>
        </authorList>
    </citation>
    <scope>NUCLEOTIDE SEQUENCE</scope>
    <source>
        <strain evidence="2">KEN8</strain>
        <tissue evidence="2">Leaf</tissue>
    </source>
</reference>
<organism evidence="2">
    <name type="scientific">Sesamum calycinum</name>
    <dbReference type="NCBI Taxonomy" id="2727403"/>
    <lineage>
        <taxon>Eukaryota</taxon>
        <taxon>Viridiplantae</taxon>
        <taxon>Streptophyta</taxon>
        <taxon>Embryophyta</taxon>
        <taxon>Tracheophyta</taxon>
        <taxon>Spermatophyta</taxon>
        <taxon>Magnoliopsida</taxon>
        <taxon>eudicotyledons</taxon>
        <taxon>Gunneridae</taxon>
        <taxon>Pentapetalae</taxon>
        <taxon>asterids</taxon>
        <taxon>lamiids</taxon>
        <taxon>Lamiales</taxon>
        <taxon>Pedaliaceae</taxon>
        <taxon>Sesamum</taxon>
    </lineage>
</organism>
<dbReference type="EMBL" id="JACGWM010000169">
    <property type="protein sequence ID" value="KAL0311656.1"/>
    <property type="molecule type" value="Genomic_DNA"/>
</dbReference>
<accession>A0AAW2KX66</accession>
<dbReference type="AlphaFoldDB" id="A0AAW2KX66"/>
<dbReference type="PANTHER" id="PTHR46250">
    <property type="entry name" value="MYB/SANT-LIKE DNA-BINDING DOMAIN PROTEIN-RELATED"/>
    <property type="match status" value="1"/>
</dbReference>
<gene>
    <name evidence="2" type="ORF">Scaly_2920500</name>
</gene>
<evidence type="ECO:0000313" key="2">
    <source>
        <dbReference type="EMBL" id="KAL0311656.1"/>
    </source>
</evidence>
<proteinExistence type="predicted"/>
<dbReference type="PANTHER" id="PTHR46250:SF15">
    <property type="entry name" value="OS01G0523800 PROTEIN"/>
    <property type="match status" value="1"/>
</dbReference>
<comment type="caution">
    <text evidence="2">The sequence shown here is derived from an EMBL/GenBank/DDBJ whole genome shotgun (WGS) entry which is preliminary data.</text>
</comment>
<name>A0AAW2KX66_9LAMI</name>
<reference evidence="2" key="2">
    <citation type="journal article" date="2024" name="Plant">
        <title>Genomic evolution and insights into agronomic trait innovations of Sesamum species.</title>
        <authorList>
            <person name="Miao H."/>
            <person name="Wang L."/>
            <person name="Qu L."/>
            <person name="Liu H."/>
            <person name="Sun Y."/>
            <person name="Le M."/>
            <person name="Wang Q."/>
            <person name="Wei S."/>
            <person name="Zheng Y."/>
            <person name="Lin W."/>
            <person name="Duan Y."/>
            <person name="Cao H."/>
            <person name="Xiong S."/>
            <person name="Wang X."/>
            <person name="Wei L."/>
            <person name="Li C."/>
            <person name="Ma Q."/>
            <person name="Ju M."/>
            <person name="Zhao R."/>
            <person name="Li G."/>
            <person name="Mu C."/>
            <person name="Tian Q."/>
            <person name="Mei H."/>
            <person name="Zhang T."/>
            <person name="Gao T."/>
            <person name="Zhang H."/>
        </authorList>
    </citation>
    <scope>NUCLEOTIDE SEQUENCE</scope>
    <source>
        <strain evidence="2">KEN8</strain>
    </source>
</reference>
<feature type="domain" description="Myb/SANT-like" evidence="1">
    <location>
        <begin position="38"/>
        <end position="84"/>
    </location>
</feature>